<evidence type="ECO:0000313" key="2">
    <source>
        <dbReference type="Proteomes" id="UP000515847"/>
    </source>
</evidence>
<dbReference type="RefSeq" id="WP_034423048.1">
    <property type="nucleotide sequence ID" value="NZ_CP045798.1"/>
</dbReference>
<reference evidence="1 2" key="1">
    <citation type="journal article" date="2019" name="Front. Microbiol.">
        <title>Thermoanaerosceptrum fracticalcis gen. nov. sp. nov., a Novel Fumarate-Fermenting Microorganism From a Deep Fractured Carbonate Aquifer of the US Great Basin.</title>
        <authorList>
            <person name="Hamilton-Brehm S.D."/>
            <person name="Stewart L.E."/>
            <person name="Zavarin M."/>
            <person name="Caldwell M."/>
            <person name="Lawson P.A."/>
            <person name="Onstott T.C."/>
            <person name="Grzymski J."/>
            <person name="Neveux I."/>
            <person name="Lollar B.S."/>
            <person name="Russell C.E."/>
            <person name="Moser D.P."/>
        </authorList>
    </citation>
    <scope>NUCLEOTIDE SEQUENCE [LARGE SCALE GENOMIC DNA]</scope>
    <source>
        <strain evidence="1 2">DRI-13</strain>
    </source>
</reference>
<evidence type="ECO:0000313" key="1">
    <source>
        <dbReference type="EMBL" id="QNB45422.1"/>
    </source>
</evidence>
<sequence length="229" mass="26599">MFPTEAKIEWKRVPSNHLSEHSHHTLREEEKHLLKLLAKTGIVSGGQVQAHGILGQSERKSRSLLNRMFYQKKIIEHKLSTSKKEYKIYTLGPVGAKLVNVPYAPDYWYFYKESEAVQRIMAFDLYLQMCRYFGTDVEIKPGEPPYVYTFSIGVKTYKIGAIWDNLTTFVETYRWNPPEDRVILVCSDLSSISSLIQYFEEHTPIRAATCQDLRQGLVIYKPGKNGWEK</sequence>
<protein>
    <submittedName>
        <fullName evidence="1">Uncharacterized protein</fullName>
    </submittedName>
</protein>
<proteinExistence type="predicted"/>
<dbReference type="AlphaFoldDB" id="A0A7G6E018"/>
<dbReference type="Proteomes" id="UP000515847">
    <property type="component" value="Chromosome"/>
</dbReference>
<organism evidence="1 2">
    <name type="scientific">Thermanaerosceptrum fracticalcis</name>
    <dbReference type="NCBI Taxonomy" id="1712410"/>
    <lineage>
        <taxon>Bacteria</taxon>
        <taxon>Bacillati</taxon>
        <taxon>Bacillota</taxon>
        <taxon>Clostridia</taxon>
        <taxon>Eubacteriales</taxon>
        <taxon>Peptococcaceae</taxon>
        <taxon>Thermanaerosceptrum</taxon>
    </lineage>
</organism>
<dbReference type="OrthoDB" id="2571980at2"/>
<dbReference type="EMBL" id="CP045798">
    <property type="protein sequence ID" value="QNB45422.1"/>
    <property type="molecule type" value="Genomic_DNA"/>
</dbReference>
<gene>
    <name evidence="1" type="ORF">BR63_03275</name>
</gene>
<accession>A0A7G6E018</accession>
<keyword evidence="2" id="KW-1185">Reference proteome</keyword>
<dbReference type="KEGG" id="tfr:BR63_03275"/>
<name>A0A7G6E018_THEFR</name>